<evidence type="ECO:0000313" key="8">
    <source>
        <dbReference type="EMBL" id="CYV59590.1"/>
    </source>
</evidence>
<keyword evidence="1" id="KW-0134">Cell wall</keyword>
<name>A0A0Z8KV89_STRSU</name>
<organism evidence="8 9">
    <name type="scientific">Streptococcus suis</name>
    <dbReference type="NCBI Taxonomy" id="1307"/>
    <lineage>
        <taxon>Bacteria</taxon>
        <taxon>Bacillati</taxon>
        <taxon>Bacillota</taxon>
        <taxon>Bacilli</taxon>
        <taxon>Lactobacillales</taxon>
        <taxon>Streptococcaceae</taxon>
        <taxon>Streptococcus</taxon>
    </lineage>
</organism>
<feature type="domain" description="Gram-positive cocci surface proteins LPxTG" evidence="7">
    <location>
        <begin position="244"/>
        <end position="279"/>
    </location>
</feature>
<feature type="region of interest" description="Disordered" evidence="5">
    <location>
        <begin position="53"/>
        <end position="190"/>
    </location>
</feature>
<dbReference type="InterPro" id="IPR019931">
    <property type="entry name" value="LPXTG_anchor"/>
</dbReference>
<evidence type="ECO:0000256" key="6">
    <source>
        <dbReference type="SAM" id="Phobius"/>
    </source>
</evidence>
<dbReference type="NCBIfam" id="TIGR01167">
    <property type="entry name" value="LPXTG_anchor"/>
    <property type="match status" value="1"/>
</dbReference>
<evidence type="ECO:0000256" key="2">
    <source>
        <dbReference type="ARBA" id="ARBA00022525"/>
    </source>
</evidence>
<evidence type="ECO:0000313" key="9">
    <source>
        <dbReference type="Proteomes" id="UP000075193"/>
    </source>
</evidence>
<feature type="compositionally biased region" description="Low complexity" evidence="5">
    <location>
        <begin position="102"/>
        <end position="115"/>
    </location>
</feature>
<keyword evidence="2" id="KW-0964">Secreted</keyword>
<feature type="compositionally biased region" description="Low complexity" evidence="5">
    <location>
        <begin position="123"/>
        <end position="137"/>
    </location>
</feature>
<dbReference type="Pfam" id="PF00746">
    <property type="entry name" value="Gram_pos_anchor"/>
    <property type="match status" value="1"/>
</dbReference>
<proteinExistence type="predicted"/>
<keyword evidence="6" id="KW-0472">Membrane</keyword>
<gene>
    <name evidence="8" type="ORF">ERS132441_00720</name>
</gene>
<dbReference type="RefSeq" id="WP_024389808.1">
    <property type="nucleotide sequence ID" value="NZ_CEDF01000006.1"/>
</dbReference>
<reference evidence="8 9" key="1">
    <citation type="submission" date="2016-02" db="EMBL/GenBank/DDBJ databases">
        <authorList>
            <consortium name="Pathogen Informatics"/>
        </authorList>
    </citation>
    <scope>NUCLEOTIDE SEQUENCE [LARGE SCALE GENOMIC DNA]</scope>
    <source>
        <strain evidence="8 9">LSS79</strain>
    </source>
</reference>
<feature type="compositionally biased region" description="Low complexity" evidence="5">
    <location>
        <begin position="74"/>
        <end position="91"/>
    </location>
</feature>
<dbReference type="Proteomes" id="UP000075193">
    <property type="component" value="Unassembled WGS sequence"/>
</dbReference>
<keyword evidence="6" id="KW-1133">Transmembrane helix</keyword>
<evidence type="ECO:0000256" key="3">
    <source>
        <dbReference type="ARBA" id="ARBA00022729"/>
    </source>
</evidence>
<evidence type="ECO:0000256" key="5">
    <source>
        <dbReference type="SAM" id="MobiDB-lite"/>
    </source>
</evidence>
<keyword evidence="4" id="KW-0572">Peptidoglycan-anchor</keyword>
<keyword evidence="6" id="KW-0812">Transmembrane</keyword>
<sequence length="290" mass="30574">MRTKDLYDENNTLKLTVVFGLATGAVLTYGQPAYAENTALETSATEVVALPTDPVTPVPADNAGDDSPAESETTVDVPTVPTDSTVPMTPTNTTEEIPVDPTLPTETSGETTETPEAPKESETPTTPGMTETPTDSTVVPPSEQPNTTEPSTAVVTDNQPTTPTTPQATENNNTQTAPLQPQVDPSPTVEEDFEPIVTDQGYTVISTENSVVTVANVDGTKSTGKAEDFGGVTNQNGTVSFITKEGKKETLPETGVVENIALTLLGFLLLLFGFTISGKNNTSESRYIYL</sequence>
<feature type="compositionally biased region" description="Polar residues" evidence="5">
    <location>
        <begin position="144"/>
        <end position="157"/>
    </location>
</feature>
<feature type="transmembrane region" description="Helical" evidence="6">
    <location>
        <begin position="260"/>
        <end position="278"/>
    </location>
</feature>
<dbReference type="AlphaFoldDB" id="A0A0Z8KV89"/>
<evidence type="ECO:0000256" key="4">
    <source>
        <dbReference type="ARBA" id="ARBA00023088"/>
    </source>
</evidence>
<dbReference type="EMBL" id="FIIC01000006">
    <property type="protein sequence ID" value="CYV59590.1"/>
    <property type="molecule type" value="Genomic_DNA"/>
</dbReference>
<feature type="compositionally biased region" description="Low complexity" evidence="5">
    <location>
        <begin position="158"/>
        <end position="178"/>
    </location>
</feature>
<keyword evidence="3" id="KW-0732">Signal</keyword>
<evidence type="ECO:0000259" key="7">
    <source>
        <dbReference type="Pfam" id="PF00746"/>
    </source>
</evidence>
<evidence type="ECO:0000256" key="1">
    <source>
        <dbReference type="ARBA" id="ARBA00022512"/>
    </source>
</evidence>
<protein>
    <submittedName>
        <fullName evidence="8">LPXTG-motif cell wall anchor domain-containing protein</fullName>
    </submittedName>
</protein>
<accession>A0A0Z8KV89</accession>